<dbReference type="SMART" id="SM00487">
    <property type="entry name" value="DEXDc"/>
    <property type="match status" value="1"/>
</dbReference>
<dbReference type="PANTHER" id="PTHR47959">
    <property type="entry name" value="ATP-DEPENDENT RNA HELICASE RHLE-RELATED"/>
    <property type="match status" value="1"/>
</dbReference>
<proteinExistence type="inferred from homology"/>
<keyword evidence="3 11" id="KW-0347">Helicase</keyword>
<protein>
    <submittedName>
        <fullName evidence="11">DEAD/DEAH box helicase</fullName>
    </submittedName>
</protein>
<evidence type="ECO:0000259" key="10">
    <source>
        <dbReference type="PROSITE" id="PS51195"/>
    </source>
</evidence>
<sequence length="435" mass="46339">MFDAPVDLDVDQATFATLGLPGALVRALAADGIVSPFPIQQAAIPDALAGRDLLGRGQTGSGKTLAFGLPLLARLAQTGQPSPHRPKALVLVPTRELAMQVSDVLAPLGRSIGLRLMTAFGGAPYDRQLFALERGVDVMVATPGRLGDLIRRGACSLAAIEVTVIDEADQMADMGFLPEVTELLAQTPSDGQRLLFSATLDNDVDKLVERFLTDPVTHAVAPAVAAVDTMEHHLLHIPAQQKFAVTAAIAARTGRTILFVRTQLAVDRLTDQLTEVGVRAGGLHGGKTQRVRTRTLAAFREGALDVLVATDVAARGIHVDGVDLVVHVDPPKDPKDYLHRAGRTARAGEAGTVVTLVLPRQRKSTAIMMKNAGIEPGQLRVRPDDPELAELTGARQPSGVPVVVEVTRPPRRPYHRTGPRDRARPARHAGGAPRR</sequence>
<dbReference type="InterPro" id="IPR011545">
    <property type="entry name" value="DEAD/DEAH_box_helicase_dom"/>
</dbReference>
<dbReference type="InterPro" id="IPR001650">
    <property type="entry name" value="Helicase_C-like"/>
</dbReference>
<dbReference type="Proteomes" id="UP000722989">
    <property type="component" value="Unassembled WGS sequence"/>
</dbReference>
<keyword evidence="12" id="KW-1185">Reference proteome</keyword>
<dbReference type="PROSITE" id="PS51195">
    <property type="entry name" value="Q_MOTIF"/>
    <property type="match status" value="1"/>
</dbReference>
<dbReference type="CDD" id="cd18787">
    <property type="entry name" value="SF2_C_DEAD"/>
    <property type="match status" value="1"/>
</dbReference>
<evidence type="ECO:0000313" key="11">
    <source>
        <dbReference type="EMBL" id="NJC68703.1"/>
    </source>
</evidence>
<dbReference type="SMART" id="SM00490">
    <property type="entry name" value="HELICc"/>
    <property type="match status" value="1"/>
</dbReference>
<evidence type="ECO:0000256" key="5">
    <source>
        <dbReference type="ARBA" id="ARBA00038437"/>
    </source>
</evidence>
<evidence type="ECO:0000256" key="2">
    <source>
        <dbReference type="ARBA" id="ARBA00022801"/>
    </source>
</evidence>
<evidence type="ECO:0000256" key="4">
    <source>
        <dbReference type="ARBA" id="ARBA00022840"/>
    </source>
</evidence>
<dbReference type="InterPro" id="IPR014014">
    <property type="entry name" value="RNA_helicase_DEAD_Q_motif"/>
</dbReference>
<dbReference type="InterPro" id="IPR044742">
    <property type="entry name" value="DEAD/DEAH_RhlB"/>
</dbReference>
<comment type="caution">
    <text evidence="11">The sequence shown here is derived from an EMBL/GenBank/DDBJ whole genome shotgun (WGS) entry which is preliminary data.</text>
</comment>
<dbReference type="PANTHER" id="PTHR47959:SF13">
    <property type="entry name" value="ATP-DEPENDENT RNA HELICASE RHLE"/>
    <property type="match status" value="1"/>
</dbReference>
<evidence type="ECO:0000256" key="6">
    <source>
        <dbReference type="PROSITE-ProRule" id="PRU00552"/>
    </source>
</evidence>
<feature type="domain" description="Helicase ATP-binding" evidence="8">
    <location>
        <begin position="44"/>
        <end position="218"/>
    </location>
</feature>
<feature type="short sequence motif" description="Q motif" evidence="6">
    <location>
        <begin position="13"/>
        <end position="41"/>
    </location>
</feature>
<comment type="similarity">
    <text evidence="5">Belongs to the DEAD box helicase family.</text>
</comment>
<dbReference type="CDD" id="cd00268">
    <property type="entry name" value="DEADc"/>
    <property type="match status" value="1"/>
</dbReference>
<dbReference type="EMBL" id="JAATVY010000002">
    <property type="protein sequence ID" value="NJC68703.1"/>
    <property type="molecule type" value="Genomic_DNA"/>
</dbReference>
<dbReference type="SUPFAM" id="SSF52540">
    <property type="entry name" value="P-loop containing nucleoside triphosphate hydrolases"/>
    <property type="match status" value="1"/>
</dbReference>
<evidence type="ECO:0000256" key="1">
    <source>
        <dbReference type="ARBA" id="ARBA00022741"/>
    </source>
</evidence>
<dbReference type="Pfam" id="PF00271">
    <property type="entry name" value="Helicase_C"/>
    <property type="match status" value="1"/>
</dbReference>
<evidence type="ECO:0000259" key="9">
    <source>
        <dbReference type="PROSITE" id="PS51194"/>
    </source>
</evidence>
<dbReference type="InterPro" id="IPR050079">
    <property type="entry name" value="DEAD_box_RNA_helicase"/>
</dbReference>
<gene>
    <name evidence="11" type="ORF">HC031_03025</name>
</gene>
<name>A0ABX0XSE5_9ACTN</name>
<keyword evidence="1" id="KW-0547">Nucleotide-binding</keyword>
<dbReference type="GO" id="GO:0004386">
    <property type="term" value="F:helicase activity"/>
    <property type="evidence" value="ECO:0007669"/>
    <property type="project" value="UniProtKB-KW"/>
</dbReference>
<reference evidence="11 12" key="1">
    <citation type="submission" date="2020-03" db="EMBL/GenBank/DDBJ databases">
        <title>WGS of the type strain of Planosporangium spp.</title>
        <authorList>
            <person name="Thawai C."/>
        </authorList>
    </citation>
    <scope>NUCLEOTIDE SEQUENCE [LARGE SCALE GENOMIC DNA]</scope>
    <source>
        <strain evidence="11 12">TBRC 5610</strain>
    </source>
</reference>
<evidence type="ECO:0000259" key="8">
    <source>
        <dbReference type="PROSITE" id="PS51192"/>
    </source>
</evidence>
<feature type="compositionally biased region" description="Low complexity" evidence="7">
    <location>
        <begin position="395"/>
        <end position="407"/>
    </location>
</feature>
<dbReference type="PROSITE" id="PS51194">
    <property type="entry name" value="HELICASE_CTER"/>
    <property type="match status" value="1"/>
</dbReference>
<organism evidence="11 12">
    <name type="scientific">Planosporangium thailandense</name>
    <dbReference type="NCBI Taxonomy" id="765197"/>
    <lineage>
        <taxon>Bacteria</taxon>
        <taxon>Bacillati</taxon>
        <taxon>Actinomycetota</taxon>
        <taxon>Actinomycetes</taxon>
        <taxon>Micromonosporales</taxon>
        <taxon>Micromonosporaceae</taxon>
        <taxon>Planosporangium</taxon>
    </lineage>
</organism>
<feature type="domain" description="Helicase C-terminal" evidence="9">
    <location>
        <begin position="229"/>
        <end position="392"/>
    </location>
</feature>
<dbReference type="PROSITE" id="PS51192">
    <property type="entry name" value="HELICASE_ATP_BIND_1"/>
    <property type="match status" value="1"/>
</dbReference>
<dbReference type="Gene3D" id="3.40.50.300">
    <property type="entry name" value="P-loop containing nucleotide triphosphate hydrolases"/>
    <property type="match status" value="2"/>
</dbReference>
<dbReference type="InterPro" id="IPR014001">
    <property type="entry name" value="Helicase_ATP-bd"/>
</dbReference>
<feature type="region of interest" description="Disordered" evidence="7">
    <location>
        <begin position="391"/>
        <end position="435"/>
    </location>
</feature>
<keyword evidence="2" id="KW-0378">Hydrolase</keyword>
<accession>A0ABX0XSE5</accession>
<feature type="domain" description="DEAD-box RNA helicase Q" evidence="10">
    <location>
        <begin position="13"/>
        <end position="41"/>
    </location>
</feature>
<evidence type="ECO:0000313" key="12">
    <source>
        <dbReference type="Proteomes" id="UP000722989"/>
    </source>
</evidence>
<dbReference type="Pfam" id="PF00270">
    <property type="entry name" value="DEAD"/>
    <property type="match status" value="1"/>
</dbReference>
<keyword evidence="4" id="KW-0067">ATP-binding</keyword>
<evidence type="ECO:0000256" key="3">
    <source>
        <dbReference type="ARBA" id="ARBA00022806"/>
    </source>
</evidence>
<evidence type="ECO:0000256" key="7">
    <source>
        <dbReference type="SAM" id="MobiDB-lite"/>
    </source>
</evidence>
<dbReference type="InterPro" id="IPR027417">
    <property type="entry name" value="P-loop_NTPase"/>
</dbReference>